<evidence type="ECO:0000313" key="4">
    <source>
        <dbReference type="EMBL" id="SHI85159.1"/>
    </source>
</evidence>
<keyword evidence="5" id="KW-1185">Reference proteome</keyword>
<organism evidence="4 5">
    <name type="scientific">Flavobacterium terrae</name>
    <dbReference type="NCBI Taxonomy" id="415425"/>
    <lineage>
        <taxon>Bacteria</taxon>
        <taxon>Pseudomonadati</taxon>
        <taxon>Bacteroidota</taxon>
        <taxon>Flavobacteriia</taxon>
        <taxon>Flavobacteriales</taxon>
        <taxon>Flavobacteriaceae</taxon>
        <taxon>Flavobacterium</taxon>
    </lineage>
</organism>
<name>A0A1M6EIB8_9FLAO</name>
<dbReference type="CDD" id="cd13438">
    <property type="entry name" value="SPFH_eoslipins_u2"/>
    <property type="match status" value="1"/>
</dbReference>
<protein>
    <submittedName>
        <fullName evidence="4">SPFH domain / Band 7 family protein</fullName>
    </submittedName>
</protein>
<evidence type="ECO:0000256" key="2">
    <source>
        <dbReference type="ARBA" id="ARBA00008164"/>
    </source>
</evidence>
<dbReference type="InterPro" id="IPR043202">
    <property type="entry name" value="Band-7_stomatin-like"/>
</dbReference>
<dbReference type="STRING" id="415425.SAMN05444363_1791"/>
<dbReference type="SUPFAM" id="SSF117892">
    <property type="entry name" value="Band 7/SPFH domain"/>
    <property type="match status" value="1"/>
</dbReference>
<dbReference type="PRINTS" id="PR00721">
    <property type="entry name" value="STOMATIN"/>
</dbReference>
<dbReference type="EMBL" id="FQZI01000003">
    <property type="protein sequence ID" value="SHI85159.1"/>
    <property type="molecule type" value="Genomic_DNA"/>
</dbReference>
<comment type="similarity">
    <text evidence="2">Belongs to the band 7/mec-2 family.</text>
</comment>
<dbReference type="Pfam" id="PF01145">
    <property type="entry name" value="Band_7"/>
    <property type="match status" value="1"/>
</dbReference>
<feature type="domain" description="Band 7" evidence="3">
    <location>
        <begin position="201"/>
        <end position="360"/>
    </location>
</feature>
<dbReference type="GO" id="GO:0005886">
    <property type="term" value="C:plasma membrane"/>
    <property type="evidence" value="ECO:0007669"/>
    <property type="project" value="InterPro"/>
</dbReference>
<dbReference type="InterPro" id="IPR001107">
    <property type="entry name" value="Band_7"/>
</dbReference>
<evidence type="ECO:0000313" key="5">
    <source>
        <dbReference type="Proteomes" id="UP000184488"/>
    </source>
</evidence>
<accession>A0A1M6EIB8</accession>
<dbReference type="SMART" id="SM00244">
    <property type="entry name" value="PHB"/>
    <property type="match status" value="1"/>
</dbReference>
<dbReference type="Proteomes" id="UP000184488">
    <property type="component" value="Unassembled WGS sequence"/>
</dbReference>
<comment type="subcellular location">
    <subcellularLocation>
        <location evidence="1">Membrane</location>
        <topology evidence="1">Single-pass membrane protein</topology>
    </subcellularLocation>
</comment>
<dbReference type="InterPro" id="IPR001972">
    <property type="entry name" value="Stomatin_HflK_fam"/>
</dbReference>
<dbReference type="InterPro" id="IPR036013">
    <property type="entry name" value="Band_7/SPFH_dom_sf"/>
</dbReference>
<gene>
    <name evidence="4" type="ORF">SAMN05444363_1791</name>
</gene>
<dbReference type="PANTHER" id="PTHR10264:SF83">
    <property type="entry name" value="BLL5629 PROTEIN"/>
    <property type="match status" value="1"/>
</dbReference>
<sequence length="433" mass="49902">MLKRITIETFQVGLVFKEKKLIRVLTEGTYILFGNNKDIEYFSMKEAFKPNQDLDVLLKNETLAGMLQVVEVPEYQVALKFVNKSFKEVLTAGKYAFWKNVDDIQFSFANMTIQFMPPTNLDIMLQNETLATMLDVIEVADNEIALQYVNGNFKEIYTAGRYAFWKGVLNYKFVTIDLNDLNISEAIDKSILEYPKLKAFVRRYEVLNYEKGLLFINGEFIKIVEPGVYNFWNNANRVEIKAADLRQQQMEISGQELLTKDKANLRINFFVKYQVTDIQKALTENKDYEKQLYILMQLALRAYVGGFTLDELLTKKDDIAQAILAETKVKVAQLGVEVFDAGIRDIILPGDMKEIMNQVLVAEKKAQANTIMRREETASMRSMLNTAKLMEENEMLWKLKEMEYVEKIADRIGEITISGSGNIIGQLKEIFVK</sequence>
<reference evidence="5" key="1">
    <citation type="submission" date="2016-11" db="EMBL/GenBank/DDBJ databases">
        <authorList>
            <person name="Varghese N."/>
            <person name="Submissions S."/>
        </authorList>
    </citation>
    <scope>NUCLEOTIDE SEQUENCE [LARGE SCALE GENOMIC DNA]</scope>
    <source>
        <strain evidence="5">DSM 18829</strain>
    </source>
</reference>
<dbReference type="AlphaFoldDB" id="A0A1M6EIB8"/>
<proteinExistence type="inferred from homology"/>
<dbReference type="RefSeq" id="WP_234972536.1">
    <property type="nucleotide sequence ID" value="NZ_FQZI01000003.1"/>
</dbReference>
<evidence type="ECO:0000256" key="1">
    <source>
        <dbReference type="ARBA" id="ARBA00004167"/>
    </source>
</evidence>
<dbReference type="PANTHER" id="PTHR10264">
    <property type="entry name" value="BAND 7 PROTEIN-RELATED"/>
    <property type="match status" value="1"/>
</dbReference>
<evidence type="ECO:0000259" key="3">
    <source>
        <dbReference type="SMART" id="SM00244"/>
    </source>
</evidence>
<dbReference type="Gene3D" id="3.30.479.30">
    <property type="entry name" value="Band 7 domain"/>
    <property type="match status" value="1"/>
</dbReference>